<organism evidence="3 4">
    <name type="scientific">Parvimonas parva</name>
    <dbReference type="NCBI Taxonomy" id="2769485"/>
    <lineage>
        <taxon>Bacteria</taxon>
        <taxon>Bacillati</taxon>
        <taxon>Bacillota</taxon>
        <taxon>Tissierellia</taxon>
        <taxon>Tissierellales</taxon>
        <taxon>Peptoniphilaceae</taxon>
        <taxon>Parvimonas</taxon>
    </lineage>
</organism>
<dbReference type="Proteomes" id="UP000823123">
    <property type="component" value="Unassembled WGS sequence"/>
</dbReference>
<evidence type="ECO:0000313" key="3">
    <source>
        <dbReference type="EMBL" id="MBK1468626.1"/>
    </source>
</evidence>
<reference evidence="3 4" key="1">
    <citation type="submission" date="2020-09" db="EMBL/GenBank/DDBJ databases">
        <title>Parvimonas S3374 sp. nov.</title>
        <authorList>
            <person name="Buhl M."/>
        </authorList>
    </citation>
    <scope>NUCLEOTIDE SEQUENCE [LARGE SCALE GENOMIC DNA]</scope>
    <source>
        <strain evidence="3 4">S3374</strain>
    </source>
</reference>
<dbReference type="EMBL" id="JACVDA010000011">
    <property type="protein sequence ID" value="MBK1468626.1"/>
    <property type="molecule type" value="Genomic_DNA"/>
</dbReference>
<keyword evidence="4" id="KW-1185">Reference proteome</keyword>
<protein>
    <recommendedName>
        <fullName evidence="5">Lipoprotein</fullName>
    </recommendedName>
</protein>
<accession>A0ABS1C946</accession>
<gene>
    <name evidence="3" type="ORF">IBJ83_04760</name>
</gene>
<comment type="caution">
    <text evidence="3">The sequence shown here is derived from an EMBL/GenBank/DDBJ whole genome shotgun (WGS) entry which is preliminary data.</text>
</comment>
<evidence type="ECO:0008006" key="5">
    <source>
        <dbReference type="Google" id="ProtNLM"/>
    </source>
</evidence>
<dbReference type="PROSITE" id="PS51257">
    <property type="entry name" value="PROKAR_LIPOPROTEIN"/>
    <property type="match status" value="1"/>
</dbReference>
<evidence type="ECO:0000313" key="4">
    <source>
        <dbReference type="Proteomes" id="UP000823123"/>
    </source>
</evidence>
<evidence type="ECO:0000256" key="2">
    <source>
        <dbReference type="SAM" id="SignalP"/>
    </source>
</evidence>
<dbReference type="RefSeq" id="WP_201275583.1">
    <property type="nucleotide sequence ID" value="NZ_JACVDA010000011.1"/>
</dbReference>
<name>A0ABS1C946_9FIRM</name>
<evidence type="ECO:0000256" key="1">
    <source>
        <dbReference type="SAM" id="MobiDB-lite"/>
    </source>
</evidence>
<feature type="region of interest" description="Disordered" evidence="1">
    <location>
        <begin position="27"/>
        <end position="59"/>
    </location>
</feature>
<sequence>MKKRFLVLAMVFCFGGLLISCKAKEVKKEEEPKVTVTQKEVKENKEKENDKQDENKDEKGLNFSVTDLKNNEVKTVVKKNDKISFNIYAVGMDFKIKLDGKEYSVADAISNGLLDENKLFDKIEKDKESNKCKSEMYKDGGTLGYLYNDYTIIKFNSLDGKEDMYITREKSLSDLKKVIETKSE</sequence>
<keyword evidence="2" id="KW-0732">Signal</keyword>
<proteinExistence type="predicted"/>
<feature type="chain" id="PRO_5046502618" description="Lipoprotein" evidence="2">
    <location>
        <begin position="24"/>
        <end position="184"/>
    </location>
</feature>
<feature type="signal peptide" evidence="2">
    <location>
        <begin position="1"/>
        <end position="23"/>
    </location>
</feature>